<dbReference type="EMBL" id="JBHTOD010000004">
    <property type="protein sequence ID" value="MFD1455217.1"/>
    <property type="molecule type" value="Genomic_DNA"/>
</dbReference>
<reference evidence="2" key="1">
    <citation type="journal article" date="2019" name="Int. J. Syst. Evol. Microbiol.">
        <title>The Global Catalogue of Microorganisms (GCM) 10K type strain sequencing project: providing services to taxonomists for standard genome sequencing and annotation.</title>
        <authorList>
            <consortium name="The Broad Institute Genomics Platform"/>
            <consortium name="The Broad Institute Genome Sequencing Center for Infectious Disease"/>
            <person name="Wu L."/>
            <person name="Ma J."/>
        </authorList>
    </citation>
    <scope>NUCLEOTIDE SEQUENCE [LARGE SCALE GENOMIC DNA]</scope>
    <source>
        <strain evidence="2">CCM 8979</strain>
    </source>
</reference>
<protein>
    <recommendedName>
        <fullName evidence="3">ArpU family transcriptional regulator</fullName>
    </recommendedName>
</protein>
<comment type="caution">
    <text evidence="1">The sequence shown here is derived from an EMBL/GenBank/DDBJ whole genome shotgun (WGS) entry which is preliminary data.</text>
</comment>
<dbReference type="Proteomes" id="UP001597189">
    <property type="component" value="Unassembled WGS sequence"/>
</dbReference>
<proteinExistence type="predicted"/>
<evidence type="ECO:0008006" key="3">
    <source>
        <dbReference type="Google" id="ProtNLM"/>
    </source>
</evidence>
<gene>
    <name evidence="1" type="ORF">ACFQ44_05890</name>
</gene>
<evidence type="ECO:0000313" key="2">
    <source>
        <dbReference type="Proteomes" id="UP001597189"/>
    </source>
</evidence>
<organism evidence="1 2">
    <name type="scientific">Levilactobacillus lanxiensis</name>
    <dbReference type="NCBI Taxonomy" id="2799568"/>
    <lineage>
        <taxon>Bacteria</taxon>
        <taxon>Bacillati</taxon>
        <taxon>Bacillota</taxon>
        <taxon>Bacilli</taxon>
        <taxon>Lactobacillales</taxon>
        <taxon>Lactobacillaceae</taxon>
        <taxon>Levilactobacillus</taxon>
    </lineage>
</organism>
<evidence type="ECO:0000313" key="1">
    <source>
        <dbReference type="EMBL" id="MFD1455217.1"/>
    </source>
</evidence>
<keyword evidence="2" id="KW-1185">Reference proteome</keyword>
<sequence>MEEQLSVSEKIHRKEIRKSVKRYFSQDFERLALLSGTQISALQSPQYDGMPKAPGVTKNFDDDISEQADQQVIFDCTLKALRMITGVSCYIIWHSLVQHELEGQVRRQIHYQHARYIERKNAALEEFYYAFVGQLSSRGITIHDLKFSSYL</sequence>
<name>A0ABW4D591_9LACO</name>
<accession>A0ABW4D591</accession>
<dbReference type="RefSeq" id="WP_203644476.1">
    <property type="nucleotide sequence ID" value="NZ_BOLN01000004.1"/>
</dbReference>